<reference evidence="1" key="1">
    <citation type="submission" date="2007-07" db="EMBL/GenBank/DDBJ databases">
        <title>PCAP assembly of the Caenorhabditis remanei genome.</title>
        <authorList>
            <consortium name="The Caenorhabditis remanei Sequencing Consortium"/>
            <person name="Wilson R.K."/>
        </authorList>
    </citation>
    <scope>NUCLEOTIDE SEQUENCE [LARGE SCALE GENOMIC DNA]</scope>
    <source>
        <strain evidence="1">PB4641</strain>
    </source>
</reference>
<dbReference type="OMA" id="CAITYIS"/>
<dbReference type="CTD" id="9809180"/>
<protein>
    <submittedName>
        <fullName evidence="1">Uncharacterized protein</fullName>
    </submittedName>
</protein>
<name>E3MAX1_CAERE</name>
<accession>E3MAX1</accession>
<dbReference type="Proteomes" id="UP000008281">
    <property type="component" value="Unassembled WGS sequence"/>
</dbReference>
<dbReference type="RefSeq" id="XP_003106750.2">
    <property type="nucleotide sequence ID" value="XM_003106702.2"/>
</dbReference>
<dbReference type="EMBL" id="DS268432">
    <property type="protein sequence ID" value="EFO97356.1"/>
    <property type="molecule type" value="Genomic_DNA"/>
</dbReference>
<gene>
    <name evidence="1" type="ORF">CRE_16766</name>
</gene>
<dbReference type="AlphaFoldDB" id="E3MAX1"/>
<dbReference type="FunCoup" id="E3MAX1">
    <property type="interactions" value="571"/>
</dbReference>
<proteinExistence type="predicted"/>
<dbReference type="KEGG" id="crq:GCK72_023298"/>
<dbReference type="HOGENOM" id="CLU_1391356_0_0_1"/>
<evidence type="ECO:0000313" key="1">
    <source>
        <dbReference type="EMBL" id="EFO97356.1"/>
    </source>
</evidence>
<sequence>MESSAMPSNPPPNDMPVTKLLILTEKIENFGNAVLISVCLMCAITYISNHIEAYLRRFNQIKQEIAEFTREYREEKEQKMREVEREEKIMRMLVDDMTDVSSDEAIAEDHQSVGDWDFGSSDDTDEYATDIEHDSESEVAAYCAQFEKAMRDINSHYVPIERLRAKARIENAIEFDEYLLDEGLIDNSEFGKTLMVEI</sequence>
<keyword evidence="2" id="KW-1185">Reference proteome</keyword>
<organism evidence="2">
    <name type="scientific">Caenorhabditis remanei</name>
    <name type="common">Caenorhabditis vulgaris</name>
    <dbReference type="NCBI Taxonomy" id="31234"/>
    <lineage>
        <taxon>Eukaryota</taxon>
        <taxon>Metazoa</taxon>
        <taxon>Ecdysozoa</taxon>
        <taxon>Nematoda</taxon>
        <taxon>Chromadorea</taxon>
        <taxon>Rhabditida</taxon>
        <taxon>Rhabditina</taxon>
        <taxon>Rhabditomorpha</taxon>
        <taxon>Rhabditoidea</taxon>
        <taxon>Rhabditidae</taxon>
        <taxon>Peloderinae</taxon>
        <taxon>Caenorhabditis</taxon>
    </lineage>
</organism>
<dbReference type="eggNOG" id="ENOG502TIY3">
    <property type="taxonomic scope" value="Eukaryota"/>
</dbReference>
<evidence type="ECO:0000313" key="2">
    <source>
        <dbReference type="Proteomes" id="UP000008281"/>
    </source>
</evidence>
<dbReference type="GeneID" id="9809180"/>
<dbReference type="OrthoDB" id="10617805at2759"/>